<dbReference type="SMART" id="SM01103">
    <property type="entry name" value="CRS1_YhbY"/>
    <property type="match status" value="1"/>
</dbReference>
<dbReference type="PANTHER" id="PTHR40065:SF3">
    <property type="entry name" value="RNA-BINDING PROTEIN YHBY"/>
    <property type="match status" value="1"/>
</dbReference>
<dbReference type="InterPro" id="IPR001890">
    <property type="entry name" value="RNA-binding_CRM"/>
</dbReference>
<evidence type="ECO:0000256" key="1">
    <source>
        <dbReference type="ARBA" id="ARBA00022884"/>
    </source>
</evidence>
<gene>
    <name evidence="4" type="ORF">EI982_06770</name>
</gene>
<feature type="domain" description="CRM" evidence="3">
    <location>
        <begin position="1"/>
        <end position="82"/>
    </location>
</feature>
<dbReference type="AlphaFoldDB" id="A0A6B9FE36"/>
<dbReference type="GO" id="GO:0003723">
    <property type="term" value="F:RNA binding"/>
    <property type="evidence" value="ECO:0007669"/>
    <property type="project" value="UniProtKB-UniRule"/>
</dbReference>
<name>A0A6B9FE36_9EURY</name>
<sequence>MDTQALRKRAHDLDVTLWVGKGGVDTVVDECDDQLKGEELVKVKFLRSAQGGTDVESLATDLAERTNAAVVETRGNTAVLHR</sequence>
<evidence type="ECO:0000259" key="3">
    <source>
        <dbReference type="PROSITE" id="PS51295"/>
    </source>
</evidence>
<accession>A0A6B9FE36</accession>
<reference evidence="4 5" key="1">
    <citation type="submission" date="2018-12" db="EMBL/GenBank/DDBJ databases">
        <title>Complete genome sequence of Haloplanus rallus MBLA0036.</title>
        <authorList>
            <person name="Nam Y.-d."/>
            <person name="Kang J."/>
            <person name="Chung W.-H."/>
            <person name="Park Y.S."/>
        </authorList>
    </citation>
    <scope>NUCLEOTIDE SEQUENCE [LARGE SCALE GENOMIC DNA]</scope>
    <source>
        <strain evidence="4 5">MBLA0036</strain>
    </source>
</reference>
<dbReference type="Proteomes" id="UP000428325">
    <property type="component" value="Chromosome"/>
</dbReference>
<protein>
    <submittedName>
        <fullName evidence="4">YhbY family RNA-binding protein</fullName>
    </submittedName>
</protein>
<dbReference type="EMBL" id="CP034345">
    <property type="protein sequence ID" value="QGX94509.1"/>
    <property type="molecule type" value="Genomic_DNA"/>
</dbReference>
<evidence type="ECO:0000256" key="2">
    <source>
        <dbReference type="PROSITE-ProRule" id="PRU00626"/>
    </source>
</evidence>
<dbReference type="OrthoDB" id="30785at2157"/>
<keyword evidence="5" id="KW-1185">Reference proteome</keyword>
<organism evidence="4 5">
    <name type="scientific">Haloplanus rallus</name>
    <dbReference type="NCBI Taxonomy" id="1816183"/>
    <lineage>
        <taxon>Archaea</taxon>
        <taxon>Methanobacteriati</taxon>
        <taxon>Methanobacteriota</taxon>
        <taxon>Stenosarchaea group</taxon>
        <taxon>Halobacteria</taxon>
        <taxon>Halobacteriales</taxon>
        <taxon>Haloferacaceae</taxon>
        <taxon>Haloplanus</taxon>
    </lineage>
</organism>
<dbReference type="PANTHER" id="PTHR40065">
    <property type="entry name" value="RNA-BINDING PROTEIN YHBY"/>
    <property type="match status" value="1"/>
</dbReference>
<dbReference type="InterPro" id="IPR051925">
    <property type="entry name" value="RNA-binding_domain"/>
</dbReference>
<evidence type="ECO:0000313" key="4">
    <source>
        <dbReference type="EMBL" id="QGX94509.1"/>
    </source>
</evidence>
<dbReference type="Gene3D" id="3.30.110.60">
    <property type="entry name" value="YhbY-like"/>
    <property type="match status" value="1"/>
</dbReference>
<dbReference type="RefSeq" id="WP_157688783.1">
    <property type="nucleotide sequence ID" value="NZ_CP034345.1"/>
</dbReference>
<dbReference type="KEGG" id="hra:EI982_06770"/>
<dbReference type="InterPro" id="IPR035920">
    <property type="entry name" value="YhbY-like_sf"/>
</dbReference>
<keyword evidence="1 2" id="KW-0694">RNA-binding</keyword>
<dbReference type="PROSITE" id="PS51295">
    <property type="entry name" value="CRM"/>
    <property type="match status" value="1"/>
</dbReference>
<dbReference type="GeneID" id="99245803"/>
<dbReference type="Pfam" id="PF01985">
    <property type="entry name" value="CRS1_YhbY"/>
    <property type="match status" value="1"/>
</dbReference>
<evidence type="ECO:0000313" key="5">
    <source>
        <dbReference type="Proteomes" id="UP000428325"/>
    </source>
</evidence>
<dbReference type="SUPFAM" id="SSF75471">
    <property type="entry name" value="YhbY-like"/>
    <property type="match status" value="1"/>
</dbReference>
<proteinExistence type="predicted"/>